<feature type="transmembrane region" description="Helical" evidence="1">
    <location>
        <begin position="12"/>
        <end position="32"/>
    </location>
</feature>
<keyword evidence="1" id="KW-1133">Transmembrane helix</keyword>
<organism evidence="2 3">
    <name type="scientific">Phytoplasma australiense</name>
    <dbReference type="NCBI Taxonomy" id="59748"/>
    <lineage>
        <taxon>Bacteria</taxon>
        <taxon>Bacillati</taxon>
        <taxon>Mycoplasmatota</taxon>
        <taxon>Mollicutes</taxon>
        <taxon>Acholeplasmatales</taxon>
        <taxon>Acholeplasmataceae</taxon>
        <taxon>Candidatus Phytoplasma</taxon>
        <taxon>16SrXII (Stolbur group)</taxon>
    </lineage>
</organism>
<dbReference type="AlphaFoldDB" id="B1V8Y3"/>
<gene>
    <name evidence="2" type="ordered locus">PA0080</name>
</gene>
<dbReference type="Proteomes" id="UP000008323">
    <property type="component" value="Chromosome"/>
</dbReference>
<reference evidence="2 3" key="1">
    <citation type="journal article" date="2008" name="J. Bacteriol.">
        <title>Comparative genome analysis of 'Candidatus Phytoplasma australiense' (subgroup tuf-Australia I; rp-A) and 'Ca. Phytoplasma asteris' strains OY-M and AY-WB.</title>
        <authorList>
            <person name="Tran-Nguyen L.T."/>
            <person name="Kube M."/>
            <person name="Schneider B."/>
            <person name="Reinhardt R."/>
            <person name="Gibb K.S."/>
        </authorList>
    </citation>
    <scope>NUCLEOTIDE SEQUENCE [LARGE SCALE GENOMIC DNA]</scope>
</reference>
<feature type="transmembrane region" description="Helical" evidence="1">
    <location>
        <begin position="62"/>
        <end position="86"/>
    </location>
</feature>
<evidence type="ECO:0000313" key="3">
    <source>
        <dbReference type="Proteomes" id="UP000008323"/>
    </source>
</evidence>
<accession>B1V8Y3</accession>
<proteinExistence type="predicted"/>
<dbReference type="EMBL" id="AM422018">
    <property type="protein sequence ID" value="CAM11415.1"/>
    <property type="molecule type" value="Genomic_DNA"/>
</dbReference>
<sequence length="102" mass="12281">MKTKNNFFKWLLKWLLLSVMLIIFLSLVIVLFKTCFPSADSLGENDKWKFLYWHFKSHQGRITIFGLTIFLTTSVFGCFALFRFLIRLFIYKLLFKTLKLNR</sequence>
<protein>
    <submittedName>
        <fullName evidence="2">Uncharacterized protein</fullName>
    </submittedName>
</protein>
<keyword evidence="1" id="KW-0472">Membrane</keyword>
<keyword evidence="1" id="KW-0812">Transmembrane</keyword>
<evidence type="ECO:0000256" key="1">
    <source>
        <dbReference type="SAM" id="Phobius"/>
    </source>
</evidence>
<dbReference type="KEGG" id="pal:PA0080"/>
<evidence type="ECO:0000313" key="2">
    <source>
        <dbReference type="EMBL" id="CAM11415.1"/>
    </source>
</evidence>
<name>B1V8Y3_PHYAS</name>